<organism evidence="7 8">
    <name type="scientific">Candidatus Pseudogracilibacillus intestinigallinarum</name>
    <dbReference type="NCBI Taxonomy" id="2838742"/>
    <lineage>
        <taxon>Bacteria</taxon>
        <taxon>Bacillati</taxon>
        <taxon>Bacillota</taxon>
        <taxon>Bacilli</taxon>
        <taxon>Bacillales</taxon>
        <taxon>Bacillaceae</taxon>
        <taxon>Pseudogracilibacillus</taxon>
    </lineage>
</organism>
<evidence type="ECO:0000256" key="4">
    <source>
        <dbReference type="ARBA" id="ARBA00023163"/>
    </source>
</evidence>
<keyword evidence="2 5" id="KW-0805">Transcription regulation</keyword>
<dbReference type="GO" id="GO:0045892">
    <property type="term" value="P:negative regulation of DNA-templated transcription"/>
    <property type="evidence" value="ECO:0007669"/>
    <property type="project" value="UniProtKB-UniRule"/>
</dbReference>
<comment type="caution">
    <text evidence="7">The sequence shown here is derived from an EMBL/GenBank/DDBJ whole genome shotgun (WGS) entry which is preliminary data.</text>
</comment>
<dbReference type="Gene3D" id="3.30.390.60">
    <property type="entry name" value="Heat-inducible transcription repressor hrca homolog, domain 3"/>
    <property type="match status" value="1"/>
</dbReference>
<dbReference type="InterPro" id="IPR029016">
    <property type="entry name" value="GAF-like_dom_sf"/>
</dbReference>
<dbReference type="NCBIfam" id="TIGR00331">
    <property type="entry name" value="hrcA"/>
    <property type="match status" value="1"/>
</dbReference>
<feature type="domain" description="Heat-inducible transcription repressor HrcA C-terminal" evidence="6">
    <location>
        <begin position="103"/>
        <end position="320"/>
    </location>
</feature>
<dbReference type="SUPFAM" id="SSF46785">
    <property type="entry name" value="Winged helix' DNA-binding domain"/>
    <property type="match status" value="1"/>
</dbReference>
<comment type="similarity">
    <text evidence="5">Belongs to the HrcA family.</text>
</comment>
<evidence type="ECO:0000256" key="3">
    <source>
        <dbReference type="ARBA" id="ARBA00023016"/>
    </source>
</evidence>
<dbReference type="HAMAP" id="MF_00081">
    <property type="entry name" value="HrcA"/>
    <property type="match status" value="1"/>
</dbReference>
<dbReference type="InterPro" id="IPR023120">
    <property type="entry name" value="WHTH_transcript_rep_HrcA_IDD"/>
</dbReference>
<evidence type="ECO:0000313" key="8">
    <source>
        <dbReference type="Proteomes" id="UP000823937"/>
    </source>
</evidence>
<evidence type="ECO:0000256" key="5">
    <source>
        <dbReference type="HAMAP-Rule" id="MF_00081"/>
    </source>
</evidence>
<reference evidence="7" key="1">
    <citation type="journal article" date="2021" name="PeerJ">
        <title>Extensive microbial diversity within the chicken gut microbiome revealed by metagenomics and culture.</title>
        <authorList>
            <person name="Gilroy R."/>
            <person name="Ravi A."/>
            <person name="Getino M."/>
            <person name="Pursley I."/>
            <person name="Horton D.L."/>
            <person name="Alikhan N.F."/>
            <person name="Baker D."/>
            <person name="Gharbi K."/>
            <person name="Hall N."/>
            <person name="Watson M."/>
            <person name="Adriaenssens E.M."/>
            <person name="Foster-Nyarko E."/>
            <person name="Jarju S."/>
            <person name="Secka A."/>
            <person name="Antonio M."/>
            <person name="Oren A."/>
            <person name="Chaudhuri R.R."/>
            <person name="La Ragione R."/>
            <person name="Hildebrand F."/>
            <person name="Pallen M.J."/>
        </authorList>
    </citation>
    <scope>NUCLEOTIDE SEQUENCE</scope>
    <source>
        <strain evidence="7">CHK169-2315</strain>
    </source>
</reference>
<dbReference type="Pfam" id="PF01628">
    <property type="entry name" value="HrcA"/>
    <property type="match status" value="1"/>
</dbReference>
<dbReference type="Gene3D" id="1.10.10.10">
    <property type="entry name" value="Winged helix-like DNA-binding domain superfamily/Winged helix DNA-binding domain"/>
    <property type="match status" value="1"/>
</dbReference>
<dbReference type="PIRSF" id="PIRSF005485">
    <property type="entry name" value="HrcA"/>
    <property type="match status" value="1"/>
</dbReference>
<dbReference type="SUPFAM" id="SSF55781">
    <property type="entry name" value="GAF domain-like"/>
    <property type="match status" value="1"/>
</dbReference>
<accession>A0A9D1PPF4</accession>
<dbReference type="PANTHER" id="PTHR34824">
    <property type="entry name" value="HEAT-INDUCIBLE TRANSCRIPTION REPRESSOR HRCA"/>
    <property type="match status" value="1"/>
</dbReference>
<dbReference type="Proteomes" id="UP000823937">
    <property type="component" value="Unassembled WGS sequence"/>
</dbReference>
<evidence type="ECO:0000256" key="2">
    <source>
        <dbReference type="ARBA" id="ARBA00023015"/>
    </source>
</evidence>
<dbReference type="InterPro" id="IPR036388">
    <property type="entry name" value="WH-like_DNA-bd_sf"/>
</dbReference>
<dbReference type="EMBL" id="DXHX01000123">
    <property type="protein sequence ID" value="HIV75113.1"/>
    <property type="molecule type" value="Genomic_DNA"/>
</dbReference>
<evidence type="ECO:0000313" key="7">
    <source>
        <dbReference type="EMBL" id="HIV75113.1"/>
    </source>
</evidence>
<protein>
    <recommendedName>
        <fullName evidence="5">Heat-inducible transcription repressor HrcA</fullName>
    </recommendedName>
</protein>
<keyword evidence="3 5" id="KW-0346">Stress response</keyword>
<dbReference type="Gene3D" id="3.30.450.40">
    <property type="match status" value="1"/>
</dbReference>
<keyword evidence="1 5" id="KW-0678">Repressor</keyword>
<sequence length="341" mass="39039">MLTERQLLILQTIIDNFIDTAHPIGSRALSKDESIQLSSATIRNVMADLEDMALLEKTHSSSGRIPSEKGYRYYVDHLITPKMKQKELNIIKHVIQNKMVDFEQIVQLSADLLSQLTNYTTVILGPHDMDATLKQVQLVKISDTTAVAILVTNTGHVEHKSFTVPSTISMSELEKLMNILNDRLQNVPLVQLPYTLQSEVYALMEKHIHNYEVMYDYIQTVLTYDDSTKIYVGGQSNILMQPEFKDVEKIYDFYTMLENEQLMIDLLSKQSEGIQASIGNENEHEAIKHFSLITSSYKLNDNQTGKIALIGPTRMEYRKVFSLMQALSNEISEIFYPHRNE</sequence>
<reference evidence="7" key="2">
    <citation type="submission" date="2021-04" db="EMBL/GenBank/DDBJ databases">
        <authorList>
            <person name="Gilroy R."/>
        </authorList>
    </citation>
    <scope>NUCLEOTIDE SEQUENCE</scope>
    <source>
        <strain evidence="7">CHK169-2315</strain>
    </source>
</reference>
<dbReference type="PANTHER" id="PTHR34824:SF1">
    <property type="entry name" value="HEAT-INDUCIBLE TRANSCRIPTION REPRESSOR HRCA"/>
    <property type="match status" value="1"/>
</dbReference>
<dbReference type="InterPro" id="IPR002571">
    <property type="entry name" value="HrcA"/>
</dbReference>
<dbReference type="GO" id="GO:0003677">
    <property type="term" value="F:DNA binding"/>
    <property type="evidence" value="ECO:0007669"/>
    <property type="project" value="InterPro"/>
</dbReference>
<keyword evidence="4 5" id="KW-0804">Transcription</keyword>
<evidence type="ECO:0000256" key="1">
    <source>
        <dbReference type="ARBA" id="ARBA00022491"/>
    </source>
</evidence>
<gene>
    <name evidence="5 7" type="primary">hrcA</name>
    <name evidence="7" type="ORF">H9895_08565</name>
</gene>
<dbReference type="InterPro" id="IPR036390">
    <property type="entry name" value="WH_DNA-bd_sf"/>
</dbReference>
<dbReference type="InterPro" id="IPR021153">
    <property type="entry name" value="HrcA_C"/>
</dbReference>
<name>A0A9D1PPF4_9BACI</name>
<proteinExistence type="inferred from homology"/>
<comment type="function">
    <text evidence="5">Negative regulator of class I heat shock genes (grpE-dnaK-dnaJ and groELS operons). Prevents heat-shock induction of these operons.</text>
</comment>
<evidence type="ECO:0000259" key="6">
    <source>
        <dbReference type="Pfam" id="PF01628"/>
    </source>
</evidence>
<dbReference type="AlphaFoldDB" id="A0A9D1PPF4"/>